<sequence length="236" mass="25800">MQTKHSPNPEVIRSMFSKVAANYDKGNNVLSMGIHHLWRKKLVKYSGAKAGDKVLDCATGTGDLAIEFKKTVGTGDVVGTDFCAEMLIPAPGKAKERGLEIKFEQADVTQLQYADNSFDISSISFGIRNVGDPVKGLKEMARVVKPGGQVMVLEFGQVNLPIFGAIYNFYSQNILPKIGGLVTGQGEAYEYLQKSSAAFPCREGFLDLMKETNSFEKMEYISLTGGIAYIYKGTVK</sequence>
<dbReference type="EC" id="2.1.1.163" evidence="5"/>
<evidence type="ECO:0000313" key="8">
    <source>
        <dbReference type="Proteomes" id="UP000075391"/>
    </source>
</evidence>
<dbReference type="PANTHER" id="PTHR43591">
    <property type="entry name" value="METHYLTRANSFERASE"/>
    <property type="match status" value="1"/>
</dbReference>
<dbReference type="Gene3D" id="3.40.50.150">
    <property type="entry name" value="Vaccinia Virus protein VP39"/>
    <property type="match status" value="1"/>
</dbReference>
<keyword evidence="3 5" id="KW-0808">Transferase</keyword>
<evidence type="ECO:0000256" key="1">
    <source>
        <dbReference type="ARBA" id="ARBA00022428"/>
    </source>
</evidence>
<dbReference type="NCBIfam" id="NF001244">
    <property type="entry name" value="PRK00216.1-5"/>
    <property type="match status" value="1"/>
</dbReference>
<comment type="caution">
    <text evidence="7">The sequence shown here is derived from an EMBL/GenBank/DDBJ whole genome shotgun (WGS) entry which is preliminary data.</text>
</comment>
<dbReference type="RefSeq" id="WP_063205271.1">
    <property type="nucleotide sequence ID" value="NZ_CP168967.1"/>
</dbReference>
<keyword evidence="4 5" id="KW-0949">S-adenosyl-L-methionine</keyword>
<name>A0A150WVE4_BDEBC</name>
<accession>A0A150WVE4</accession>
<feature type="binding site" evidence="5">
    <location>
        <position position="81"/>
    </location>
    <ligand>
        <name>S-adenosyl-L-methionine</name>
        <dbReference type="ChEBI" id="CHEBI:59789"/>
    </ligand>
</feature>
<evidence type="ECO:0000256" key="5">
    <source>
        <dbReference type="HAMAP-Rule" id="MF_01813"/>
    </source>
</evidence>
<dbReference type="PROSITE" id="PS51608">
    <property type="entry name" value="SAM_MT_UBIE"/>
    <property type="match status" value="1"/>
</dbReference>
<evidence type="ECO:0000313" key="6">
    <source>
        <dbReference type="EMBL" id="KYG68578.1"/>
    </source>
</evidence>
<comment type="similarity">
    <text evidence="5">Belongs to the class I-like SAM-binding methyltransferase superfamily. MenG/UbiE family.</text>
</comment>
<dbReference type="HAMAP" id="MF_01813">
    <property type="entry name" value="MenG_UbiE_methyltr"/>
    <property type="match status" value="1"/>
</dbReference>
<dbReference type="InterPro" id="IPR004033">
    <property type="entry name" value="UbiE/COQ5_MeTrFase"/>
</dbReference>
<dbReference type="Proteomes" id="UP000075391">
    <property type="component" value="Unassembled WGS sequence"/>
</dbReference>
<keyword evidence="2 5" id="KW-0489">Methyltransferase</keyword>
<dbReference type="GO" id="GO:0006744">
    <property type="term" value="P:ubiquinone biosynthetic process"/>
    <property type="evidence" value="ECO:0007669"/>
    <property type="project" value="UniProtKB-UniPathway"/>
</dbReference>
<dbReference type="UniPathway" id="UPA00232"/>
<dbReference type="Proteomes" id="UP000075799">
    <property type="component" value="Unassembled WGS sequence"/>
</dbReference>
<dbReference type="GO" id="GO:0043770">
    <property type="term" value="F:demethylmenaquinone methyltransferase activity"/>
    <property type="evidence" value="ECO:0007669"/>
    <property type="project" value="UniProtKB-UniRule"/>
</dbReference>
<dbReference type="EMBL" id="LUKF01000001">
    <property type="protein sequence ID" value="KYG70498.1"/>
    <property type="molecule type" value="Genomic_DNA"/>
</dbReference>
<dbReference type="GO" id="GO:0009234">
    <property type="term" value="P:menaquinone biosynthetic process"/>
    <property type="evidence" value="ECO:0007669"/>
    <property type="project" value="UniProtKB-UniRule"/>
</dbReference>
<comment type="catalytic activity">
    <reaction evidence="5">
        <text>a 2-demethylmenaquinol + S-adenosyl-L-methionine = a menaquinol + S-adenosyl-L-homocysteine + H(+)</text>
        <dbReference type="Rhea" id="RHEA:42640"/>
        <dbReference type="Rhea" id="RHEA-COMP:9539"/>
        <dbReference type="Rhea" id="RHEA-COMP:9563"/>
        <dbReference type="ChEBI" id="CHEBI:15378"/>
        <dbReference type="ChEBI" id="CHEBI:18151"/>
        <dbReference type="ChEBI" id="CHEBI:55437"/>
        <dbReference type="ChEBI" id="CHEBI:57856"/>
        <dbReference type="ChEBI" id="CHEBI:59789"/>
        <dbReference type="EC" id="2.1.1.163"/>
    </reaction>
</comment>
<dbReference type="CDD" id="cd02440">
    <property type="entry name" value="AdoMet_MTases"/>
    <property type="match status" value="1"/>
</dbReference>
<dbReference type="InterPro" id="IPR029063">
    <property type="entry name" value="SAM-dependent_MTases_sf"/>
</dbReference>
<dbReference type="InterPro" id="IPR023576">
    <property type="entry name" value="UbiE/COQ5_MeTrFase_CS"/>
</dbReference>
<feature type="binding site" evidence="5">
    <location>
        <position position="61"/>
    </location>
    <ligand>
        <name>S-adenosyl-L-methionine</name>
        <dbReference type="ChEBI" id="CHEBI:59789"/>
    </ligand>
</feature>
<dbReference type="NCBIfam" id="TIGR01934">
    <property type="entry name" value="MenG_MenH_UbiE"/>
    <property type="match status" value="1"/>
</dbReference>
<feature type="binding site" evidence="5">
    <location>
        <begin position="107"/>
        <end position="108"/>
    </location>
    <ligand>
        <name>S-adenosyl-L-methionine</name>
        <dbReference type="ChEBI" id="CHEBI:59789"/>
    </ligand>
</feature>
<dbReference type="GO" id="GO:0032259">
    <property type="term" value="P:methylation"/>
    <property type="evidence" value="ECO:0007669"/>
    <property type="project" value="UniProtKB-KW"/>
</dbReference>
<dbReference type="EMBL" id="LUKD01000001">
    <property type="protein sequence ID" value="KYG68578.1"/>
    <property type="molecule type" value="Genomic_DNA"/>
</dbReference>
<comment type="pathway">
    <text evidence="5">Quinol/quinone metabolism; menaquinone biosynthesis; menaquinol from 1,4-dihydroxy-2-naphthoate: step 2/2.</text>
</comment>
<evidence type="ECO:0000313" key="7">
    <source>
        <dbReference type="EMBL" id="KYG70498.1"/>
    </source>
</evidence>
<dbReference type="Pfam" id="PF01209">
    <property type="entry name" value="Ubie_methyltran"/>
    <property type="match status" value="1"/>
</dbReference>
<dbReference type="UniPathway" id="UPA00079">
    <property type="reaction ID" value="UER00169"/>
</dbReference>
<dbReference type="SUPFAM" id="SSF53335">
    <property type="entry name" value="S-adenosyl-L-methionine-dependent methyltransferases"/>
    <property type="match status" value="1"/>
</dbReference>
<dbReference type="OrthoDB" id="9808140at2"/>
<keyword evidence="7" id="KW-0830">Ubiquinone</keyword>
<protein>
    <recommendedName>
        <fullName evidence="5">Demethylmenaquinone methyltransferase</fullName>
        <ecNumber evidence="5">2.1.1.163</ecNumber>
    </recommendedName>
</protein>
<evidence type="ECO:0000256" key="3">
    <source>
        <dbReference type="ARBA" id="ARBA00022679"/>
    </source>
</evidence>
<evidence type="ECO:0000256" key="4">
    <source>
        <dbReference type="ARBA" id="ARBA00022691"/>
    </source>
</evidence>
<evidence type="ECO:0000313" key="9">
    <source>
        <dbReference type="Proteomes" id="UP000075799"/>
    </source>
</evidence>
<organism evidence="7 8">
    <name type="scientific">Bdellovibrio bacteriovorus</name>
    <dbReference type="NCBI Taxonomy" id="959"/>
    <lineage>
        <taxon>Bacteria</taxon>
        <taxon>Pseudomonadati</taxon>
        <taxon>Bdellovibrionota</taxon>
        <taxon>Bdellovibrionia</taxon>
        <taxon>Bdellovibrionales</taxon>
        <taxon>Pseudobdellovibrionaceae</taxon>
        <taxon>Bdellovibrio</taxon>
    </lineage>
</organism>
<reference evidence="8 9" key="1">
    <citation type="submission" date="2016-03" db="EMBL/GenBank/DDBJ databases">
        <authorList>
            <person name="Ploux O."/>
        </authorList>
    </citation>
    <scope>NUCLEOTIDE SEQUENCE [LARGE SCALE GENOMIC DNA]</scope>
    <source>
        <strain evidence="7 8">BER2</strain>
        <strain evidence="6 9">EC13</strain>
    </source>
</reference>
<feature type="binding site" evidence="5">
    <location>
        <position position="124"/>
    </location>
    <ligand>
        <name>S-adenosyl-L-methionine</name>
        <dbReference type="ChEBI" id="CHEBI:59789"/>
    </ligand>
</feature>
<evidence type="ECO:0000256" key="2">
    <source>
        <dbReference type="ARBA" id="ARBA00022603"/>
    </source>
</evidence>
<gene>
    <name evidence="5" type="primary">menG</name>
    <name evidence="7" type="ORF">AZI85_00700</name>
    <name evidence="6" type="ORF">AZI87_04890</name>
</gene>
<proteinExistence type="inferred from homology"/>
<dbReference type="AlphaFoldDB" id="A0A150WVE4"/>
<comment type="function">
    <text evidence="5">Methyltransferase required for the conversion of demethylmenaquinol (DMKH2) to menaquinol (MKH2).</text>
</comment>
<keyword evidence="1 5" id="KW-0474">Menaquinone biosynthesis</keyword>
<dbReference type="PROSITE" id="PS01184">
    <property type="entry name" value="UBIE_2"/>
    <property type="match status" value="1"/>
</dbReference>
<dbReference type="PANTHER" id="PTHR43591:SF24">
    <property type="entry name" value="2-METHOXY-6-POLYPRENYL-1,4-BENZOQUINOL METHYLASE, MITOCHONDRIAL"/>
    <property type="match status" value="1"/>
</dbReference>